<proteinExistence type="predicted"/>
<comment type="caution">
    <text evidence="1">The sequence shown here is derived from an EMBL/GenBank/DDBJ whole genome shotgun (WGS) entry which is preliminary data.</text>
</comment>
<dbReference type="Proteomes" id="UP001231649">
    <property type="component" value="Chromosome 18"/>
</dbReference>
<dbReference type="EMBL" id="CM056794">
    <property type="protein sequence ID" value="KAJ8717382.1"/>
    <property type="molecule type" value="Genomic_DNA"/>
</dbReference>
<accession>A0ACC2QIL8</accession>
<sequence>MPSGRATRTRIRPVEPPKEYLPTHIKMEPISSQTHQTNKSGVLIDMRTTRLLSVRPDTDYDPREHRTPQQPIKLWMAYIDLLRLSCGTGMLAMPLATSQMGIVLGPIIILLTGFLIIGTHNLLLNSINEVARQLRVPYISYRYGFRLALLHGPPGLHWLGNRGPSLIAMFLFFTQLGLCSVMVVFTTDCLRDLMEWESNFPSLACLYFPYLVMEYFMEDLSKISYLVTFGNVLNIVGMFLIFWHIIFDYNGEIVSPNTSLGALLFGFGLLLFNMSAVGVILSIDKSLVHPKKMMTTFGVLNVGIMCPTILAVIFGSLGYYTFGTMEENILRSLPYDETTSMIAVSLYLISVAFAYPLQCYPALKTIIEFVKYHDRWATPSDNALLFLERIGRPLFVTLSFFICYIAPFQGPLVAFVGNLCTTMLQLVFPALMDVSLRYPNNYGIKNIHLYKDVSIIFLGLICFTFGAYNCGHLIHIRILSQYSPNSGYI</sequence>
<organism evidence="1 2">
    <name type="scientific">Mythimna loreyi</name>
    <dbReference type="NCBI Taxonomy" id="667449"/>
    <lineage>
        <taxon>Eukaryota</taxon>
        <taxon>Metazoa</taxon>
        <taxon>Ecdysozoa</taxon>
        <taxon>Arthropoda</taxon>
        <taxon>Hexapoda</taxon>
        <taxon>Insecta</taxon>
        <taxon>Pterygota</taxon>
        <taxon>Neoptera</taxon>
        <taxon>Endopterygota</taxon>
        <taxon>Lepidoptera</taxon>
        <taxon>Glossata</taxon>
        <taxon>Ditrysia</taxon>
        <taxon>Noctuoidea</taxon>
        <taxon>Noctuidae</taxon>
        <taxon>Noctuinae</taxon>
        <taxon>Hadenini</taxon>
        <taxon>Mythimna</taxon>
    </lineage>
</organism>
<evidence type="ECO:0000313" key="1">
    <source>
        <dbReference type="EMBL" id="KAJ8717382.1"/>
    </source>
</evidence>
<gene>
    <name evidence="1" type="ORF">PYW08_005781</name>
</gene>
<evidence type="ECO:0000313" key="2">
    <source>
        <dbReference type="Proteomes" id="UP001231649"/>
    </source>
</evidence>
<reference evidence="1" key="1">
    <citation type="submission" date="2023-03" db="EMBL/GenBank/DDBJ databases">
        <title>Chromosome-level genomes of two armyworms, Mythimna separata and Mythimna loreyi, provide insights into the biosynthesis and reception of sex pheromones.</title>
        <authorList>
            <person name="Zhao H."/>
        </authorList>
    </citation>
    <scope>NUCLEOTIDE SEQUENCE</scope>
    <source>
        <strain evidence="1">BeijingLab</strain>
    </source>
</reference>
<keyword evidence="2" id="KW-1185">Reference proteome</keyword>
<protein>
    <submittedName>
        <fullName evidence="1">Uncharacterized protein</fullName>
    </submittedName>
</protein>
<name>A0ACC2QIL8_9NEOP</name>